<feature type="compositionally biased region" description="Low complexity" evidence="1">
    <location>
        <begin position="124"/>
        <end position="139"/>
    </location>
</feature>
<dbReference type="AlphaFoldDB" id="A0A3R7F5U9"/>
<evidence type="ECO:0000313" key="2">
    <source>
        <dbReference type="EMBL" id="RHZ24816.1"/>
    </source>
</evidence>
<accession>A0A3R7F5U9</accession>
<dbReference type="Proteomes" id="UP000285430">
    <property type="component" value="Unassembled WGS sequence"/>
</dbReference>
<feature type="compositionally biased region" description="Basic residues" evidence="1">
    <location>
        <begin position="143"/>
        <end position="154"/>
    </location>
</feature>
<reference evidence="2 3" key="1">
    <citation type="submission" date="2018-08" db="EMBL/GenBank/DDBJ databases">
        <title>Aphanomyces genome sequencing and annotation.</title>
        <authorList>
            <person name="Minardi D."/>
            <person name="Oidtmann B."/>
            <person name="Van Der Giezen M."/>
            <person name="Studholme D.J."/>
        </authorList>
    </citation>
    <scope>NUCLEOTIDE SEQUENCE [LARGE SCALE GENOMIC DNA]</scope>
    <source>
        <strain evidence="2 3">Da</strain>
    </source>
</reference>
<evidence type="ECO:0000256" key="1">
    <source>
        <dbReference type="SAM" id="MobiDB-lite"/>
    </source>
</evidence>
<proteinExistence type="predicted"/>
<dbReference type="EMBL" id="QUTH01002639">
    <property type="protein sequence ID" value="RHZ24816.1"/>
    <property type="molecule type" value="Genomic_DNA"/>
</dbReference>
<comment type="caution">
    <text evidence="2">The sequence shown here is derived from an EMBL/GenBank/DDBJ whole genome shotgun (WGS) entry which is preliminary data.</text>
</comment>
<organism evidence="2 3">
    <name type="scientific">Aphanomyces astaci</name>
    <name type="common">Crayfish plague agent</name>
    <dbReference type="NCBI Taxonomy" id="112090"/>
    <lineage>
        <taxon>Eukaryota</taxon>
        <taxon>Sar</taxon>
        <taxon>Stramenopiles</taxon>
        <taxon>Oomycota</taxon>
        <taxon>Saprolegniomycetes</taxon>
        <taxon>Saprolegniales</taxon>
        <taxon>Verrucalvaceae</taxon>
        <taxon>Aphanomyces</taxon>
    </lineage>
</organism>
<gene>
    <name evidence="2" type="ORF">DYB37_008400</name>
</gene>
<name>A0A3R7F5U9_APHAT</name>
<feature type="region of interest" description="Disordered" evidence="1">
    <location>
        <begin position="122"/>
        <end position="177"/>
    </location>
</feature>
<sequence>MATDLAADFLESVGRHAGEGCSTLDLMKRLEPPSFPPDTMKEMEHIMLADKQRKHVQRIRRGDALIADITKLGDVEEARNKLRPVFIPDKPLRRVLRRCKLVGEDADKKIITSLVRPLSPTGESLCSVATSSDTSSRTTGRNTAKRMGKLKGHHPVTTSTPLLKPNPDQAPPPTKSNDDIHLDALKAARSHLEDDLMQVTRKLYRKYERKVFPGIHAKANTYQTLHKKWSEPDLTDADKYHAYMDGRFATRNDLEYYKKSADPRDDTNNFHRIHRQHTKYGDSLAFAKHSLRDTF</sequence>
<protein>
    <submittedName>
        <fullName evidence="2">Uncharacterized protein</fullName>
    </submittedName>
</protein>
<evidence type="ECO:0000313" key="3">
    <source>
        <dbReference type="Proteomes" id="UP000285430"/>
    </source>
</evidence>